<sequence>MSNRAWAMGIATFATAAMSLAACGQSSDDVLRAAADNESLQDPKAQNAQSESDIYLNAMPPGSNGNSAGGLRGTSLYPPNFTDSLALYGDLAYAKKGLTAAPCAPPRDASEHVAASDLACNYFKNEGLEPDVVKSTKWLLTPDWKWVSVKRDGWGVPFIDAPDRASAMYAFGYASAEDRLWLHDVLRHIGRGRLSQYLGPAQYFYEFDSNFASIAGYSEDELTAMVENTRQKAGSLGELVVRDLDGMVAGINAYITSLAGPNLLKIPPEYTFLRPLGFPPAKWTRNDIVASAILIQSLFATGGGGEHLNELLLQQLDGSLKPGAGTVAQGACDLWRDLRHAVDADTPHTILDTFASQSPPQVSEACPAALPPGAAIWDPGSFQTRQIFQTNLGIILGANAQKAAKPAAPAGPADTLPRGRDLRHLNAPLDPFQGSKDALGRAGFPLPNTMSNFIGVTANQTKAGHPIAVMGPQSSYFLPQMLWEVAIRSHGGTPQDFDGRGVVFGDLPYINIGRGVDFAWSATSGGSDQVDIRVSKLCNLSGSAPSREDRNHDGFPDADGYLFDEGDGRGPVCRAFYKRTDRWNVIPTPASLSLNGLNGPVPQLPQVASRYILRTHYGPVFATAVVGGEPVAVSIQRATFFGELDTAAPFALTSTRVVKDASSFQRLFNGITGTFNWLYVDKNDVGYIHSGLYPQRDIGQHPELPVWGDGRFEWGNMRALPEGYFSQFGGNKVFVTNTSTPIAQGDPLEGSFEWKDFLPLSAHPSAINPARGTISSWNNSPAAGWWAADANGTYGPTHRADMLQRRLDAFQASGKKHDIASMIEVMADAAYTDLRGQELLPLLLPLLRSGPLSDEQRALVDLLQAWSDEGALRRDRDHDGRYDARAQVVLMDAWYPHLMEKLLPQLDALDKAHAPVLQDRYDAPRAQGSAYQQGWFQHMKRVLQMALSTPGHHDYRQLKCAGDGTAAGCRQAALDALGAAVNDLGGFANRASWDGSTLANAKGKSGAVVEDYDSVEHTAISFLTVAPIHWTNRPTFQQVVQIVNARR</sequence>
<evidence type="ECO:0000313" key="5">
    <source>
        <dbReference type="EMBL" id="WXB09348.1"/>
    </source>
</evidence>
<dbReference type="Gene3D" id="2.30.120.10">
    <property type="match status" value="2"/>
</dbReference>
<reference evidence="5" key="1">
    <citation type="submission" date="2021-12" db="EMBL/GenBank/DDBJ databases">
        <title>Discovery of the Pendulisporaceae a myxobacterial family with distinct sporulation behavior and unique specialized metabolism.</title>
        <authorList>
            <person name="Garcia R."/>
            <person name="Popoff A."/>
            <person name="Bader C.D."/>
            <person name="Loehr J."/>
            <person name="Walesch S."/>
            <person name="Walt C."/>
            <person name="Boldt J."/>
            <person name="Bunk B."/>
            <person name="Haeckl F.J.F.P.J."/>
            <person name="Gunesch A.P."/>
            <person name="Birkelbach J."/>
            <person name="Nuebel U."/>
            <person name="Pietschmann T."/>
            <person name="Bach T."/>
            <person name="Mueller R."/>
        </authorList>
    </citation>
    <scope>NUCLEOTIDE SEQUENCE</scope>
    <source>
        <strain evidence="5">MSr11367</strain>
    </source>
</reference>
<dbReference type="Gene3D" id="1.10.439.10">
    <property type="entry name" value="Penicillin Amidohydrolase, domain 1"/>
    <property type="match status" value="1"/>
</dbReference>
<dbReference type="Gene3D" id="3.60.20.10">
    <property type="entry name" value="Glutamine Phosphoribosylpyrophosphate, subunit 1, domain 1"/>
    <property type="match status" value="3"/>
</dbReference>
<dbReference type="InterPro" id="IPR023343">
    <property type="entry name" value="Penicillin_amidase_dom1"/>
</dbReference>
<evidence type="ECO:0000256" key="4">
    <source>
        <dbReference type="SAM" id="SignalP"/>
    </source>
</evidence>
<dbReference type="InterPro" id="IPR002692">
    <property type="entry name" value="S45"/>
</dbReference>
<feature type="chain" id="PRO_5045781593" evidence="4">
    <location>
        <begin position="17"/>
        <end position="1047"/>
    </location>
</feature>
<evidence type="ECO:0000256" key="2">
    <source>
        <dbReference type="ARBA" id="ARBA00022801"/>
    </source>
</evidence>
<dbReference type="PROSITE" id="PS51257">
    <property type="entry name" value="PROKAR_LIPOPROTEIN"/>
    <property type="match status" value="1"/>
</dbReference>
<dbReference type="SUPFAM" id="SSF56235">
    <property type="entry name" value="N-terminal nucleophile aminohydrolases (Ntn hydrolases)"/>
    <property type="match status" value="1"/>
</dbReference>
<keyword evidence="2" id="KW-0378">Hydrolase</keyword>
<dbReference type="InterPro" id="IPR029055">
    <property type="entry name" value="Ntn_hydrolases_N"/>
</dbReference>
<evidence type="ECO:0000256" key="3">
    <source>
        <dbReference type="ARBA" id="ARBA00023145"/>
    </source>
</evidence>
<dbReference type="Gene3D" id="1.10.1400.10">
    <property type="match status" value="1"/>
</dbReference>
<gene>
    <name evidence="5" type="ORF">LVJ94_19215</name>
</gene>
<keyword evidence="4" id="KW-0732">Signal</keyword>
<accession>A0ABZ2LEI1</accession>
<dbReference type="InterPro" id="IPR043146">
    <property type="entry name" value="Penicillin_amidase_N_B-knob"/>
</dbReference>
<dbReference type="InterPro" id="IPR043147">
    <property type="entry name" value="Penicillin_amidase_A-knob"/>
</dbReference>
<dbReference type="PANTHER" id="PTHR34218">
    <property type="entry name" value="PEPTIDASE S45 PENICILLIN AMIDASE"/>
    <property type="match status" value="1"/>
</dbReference>
<feature type="signal peptide" evidence="4">
    <location>
        <begin position="1"/>
        <end position="16"/>
    </location>
</feature>
<proteinExistence type="inferred from homology"/>
<keyword evidence="3" id="KW-0865">Zymogen</keyword>
<evidence type="ECO:0000256" key="1">
    <source>
        <dbReference type="ARBA" id="ARBA00006586"/>
    </source>
</evidence>
<comment type="similarity">
    <text evidence="1">Belongs to the peptidase S45 family.</text>
</comment>
<dbReference type="Pfam" id="PF01804">
    <property type="entry name" value="Penicil_amidase"/>
    <property type="match status" value="1"/>
</dbReference>
<protein>
    <submittedName>
        <fullName evidence="5">Penicillin acylase family protein</fullName>
    </submittedName>
</protein>
<evidence type="ECO:0000313" key="6">
    <source>
        <dbReference type="Proteomes" id="UP001374803"/>
    </source>
</evidence>
<dbReference type="RefSeq" id="WP_394839021.1">
    <property type="nucleotide sequence ID" value="NZ_CP089929.1"/>
</dbReference>
<dbReference type="PANTHER" id="PTHR34218:SF4">
    <property type="entry name" value="ACYL-HOMOSERINE LACTONE ACYLASE QUIP"/>
    <property type="match status" value="1"/>
</dbReference>
<dbReference type="EMBL" id="CP089983">
    <property type="protein sequence ID" value="WXB09348.1"/>
    <property type="molecule type" value="Genomic_DNA"/>
</dbReference>
<name>A0ABZ2LEI1_9BACT</name>
<organism evidence="5 6">
    <name type="scientific">Pendulispora rubella</name>
    <dbReference type="NCBI Taxonomy" id="2741070"/>
    <lineage>
        <taxon>Bacteria</taxon>
        <taxon>Pseudomonadati</taxon>
        <taxon>Myxococcota</taxon>
        <taxon>Myxococcia</taxon>
        <taxon>Myxococcales</taxon>
        <taxon>Sorangiineae</taxon>
        <taxon>Pendulisporaceae</taxon>
        <taxon>Pendulispora</taxon>
    </lineage>
</organism>
<dbReference type="Proteomes" id="UP001374803">
    <property type="component" value="Chromosome"/>
</dbReference>
<keyword evidence="6" id="KW-1185">Reference proteome</keyword>